<dbReference type="GO" id="GO:0036396">
    <property type="term" value="C:RNA N6-methyladenosine methyltransferase complex"/>
    <property type="evidence" value="ECO:0007669"/>
    <property type="project" value="TreeGrafter"/>
</dbReference>
<evidence type="ECO:0000256" key="5">
    <source>
        <dbReference type="ARBA" id="ARBA00048957"/>
    </source>
</evidence>
<dbReference type="Proteomes" id="UP000663877">
    <property type="component" value="Unassembled WGS sequence"/>
</dbReference>
<feature type="region of interest" description="Disordered" evidence="7">
    <location>
        <begin position="794"/>
        <end position="816"/>
    </location>
</feature>
<dbReference type="Pfam" id="PF05063">
    <property type="entry name" value="MT-A70"/>
    <property type="match status" value="1"/>
</dbReference>
<evidence type="ECO:0000313" key="8">
    <source>
        <dbReference type="EMBL" id="CAF0741091.1"/>
    </source>
</evidence>
<dbReference type="EMBL" id="CAJNOI010000004">
    <property type="protein sequence ID" value="CAF0741091.1"/>
    <property type="molecule type" value="Genomic_DNA"/>
</dbReference>
<feature type="compositionally biased region" description="Low complexity" evidence="7">
    <location>
        <begin position="801"/>
        <end position="816"/>
    </location>
</feature>
<dbReference type="Gene3D" id="3.30.70.330">
    <property type="match status" value="2"/>
</dbReference>
<dbReference type="PANTHER" id="PTHR12829">
    <property type="entry name" value="N6-ADENOSINE-METHYLTRANSFERASE"/>
    <property type="match status" value="1"/>
</dbReference>
<dbReference type="GO" id="GO:0003676">
    <property type="term" value="F:nucleic acid binding"/>
    <property type="evidence" value="ECO:0007669"/>
    <property type="project" value="InterPro"/>
</dbReference>
<evidence type="ECO:0000256" key="7">
    <source>
        <dbReference type="SAM" id="MobiDB-lite"/>
    </source>
</evidence>
<dbReference type="SUPFAM" id="SSF54928">
    <property type="entry name" value="RNA-binding domain, RBD"/>
    <property type="match status" value="2"/>
</dbReference>
<accession>A0A813NP58</accession>
<evidence type="ECO:0000256" key="2">
    <source>
        <dbReference type="ARBA" id="ARBA00022603"/>
    </source>
</evidence>
<evidence type="ECO:0000256" key="6">
    <source>
        <dbReference type="PROSITE-ProRule" id="PRU00489"/>
    </source>
</evidence>
<keyword evidence="3" id="KW-0808">Transferase</keyword>
<dbReference type="GO" id="GO:0032259">
    <property type="term" value="P:methylation"/>
    <property type="evidence" value="ECO:0007669"/>
    <property type="project" value="UniProtKB-KW"/>
</dbReference>
<protein>
    <recommendedName>
        <fullName evidence="1">mRNA m(6)A methyltransferase</fullName>
        <ecNumber evidence="1">2.1.1.348</ecNumber>
    </recommendedName>
</protein>
<comment type="caution">
    <text evidence="8">The sequence shown here is derived from an EMBL/GenBank/DDBJ whole genome shotgun (WGS) entry which is preliminary data.</text>
</comment>
<name>A0A813NP58_9BILA</name>
<dbReference type="InterPro" id="IPR029063">
    <property type="entry name" value="SAM-dependent_MTases_sf"/>
</dbReference>
<reference evidence="8" key="1">
    <citation type="submission" date="2021-02" db="EMBL/GenBank/DDBJ databases">
        <authorList>
            <person name="Nowell W R."/>
        </authorList>
    </citation>
    <scope>NUCLEOTIDE SEQUENCE</scope>
</reference>
<evidence type="ECO:0000256" key="3">
    <source>
        <dbReference type="ARBA" id="ARBA00022679"/>
    </source>
</evidence>
<sequence>MTLIPSSLQNEIDDLTRRHTTFKQKWLEKQRNISNLLASAVVACRTSANDIHLNEQQILPSDTIDDSQFERLFIDYLIEHAPISITNLAHIFSKEDEQILNLLKNLKIKLDIDGKTVLPLRHIEPSSDLTLSKSLSSPSKYSLPSWMGLPPRRGSLSRERPSHQLVHLLSHLTVREYERENFNVEMDRLLNRQTAMEKMLSRRYRTNDTIQEYCQYTTRDDCPLANSHLHHRSRSSSTSSDPEQKLTDDDLQTKKKRKRDDSNDLNESTKRSSYYHRKNINTCGKVHFRRLIKPHTDEQLGDCSFLNTCFHMETCKYIHYQIDKTNFVPTSNINNKTNRHLPIVERISPGSIPPQWVQCDLRQLDMAVLGKFSVIMADPPWDIHMELPYGTMADEEMRRLDIPSLQDDGYIFLWVTGRAMELGRECLRIWGYQRCDEVIWVKTNQLQRIIRTGRTGHWLNHGKEHCLVGVKGSCVGVNRGLDSDVIVAEVRATSRKPDEIYGMIERLSPRTRKVELFGRPHNVQPNWITLGNQLDGVRLIEPDVIEFFTRGDIPTYVVDSEEGVLFVHYPDGRSTGDAFVMVKTENEAAQALLKHKDIMGTRYIELFRSTTAEVQQVFRRSQDPKNFQTSLKDIPFAPLPILPPEMLTGGNKKDCIRVRNLPVECGIEQILEFLGVHSQHIVAQGVHMVYNAHGQPSGEAFIQMDSEAASYNAATHKNNKYMFFNGKKKYIEILQCSGEDMNHILLGLVPSNLIPQNIQRQPMYSPHRAQSLVPISTLQQQMLPPSMPISLATSSQQTNISNGSLSSAQSSTSSASTVNGQMTTAAMNGLHPNATYYPMQVFYYPTPPISPSIYLQAGHMHPGPVTLVLRGDNGQY</sequence>
<comment type="similarity">
    <text evidence="6">Belongs to the MT-A70-like family.</text>
</comment>
<comment type="catalytic activity">
    <reaction evidence="5">
        <text>an adenosine in mRNA + S-adenosyl-L-methionine = an N(6)-methyladenosine in mRNA + S-adenosyl-L-homocysteine + H(+)</text>
        <dbReference type="Rhea" id="RHEA:55584"/>
        <dbReference type="Rhea" id="RHEA-COMP:12414"/>
        <dbReference type="Rhea" id="RHEA-COMP:12417"/>
        <dbReference type="ChEBI" id="CHEBI:15378"/>
        <dbReference type="ChEBI" id="CHEBI:57856"/>
        <dbReference type="ChEBI" id="CHEBI:59789"/>
        <dbReference type="ChEBI" id="CHEBI:74411"/>
        <dbReference type="ChEBI" id="CHEBI:74449"/>
        <dbReference type="EC" id="2.1.1.348"/>
    </reaction>
</comment>
<organism evidence="8 9">
    <name type="scientific">Adineta steineri</name>
    <dbReference type="NCBI Taxonomy" id="433720"/>
    <lineage>
        <taxon>Eukaryota</taxon>
        <taxon>Metazoa</taxon>
        <taxon>Spiralia</taxon>
        <taxon>Gnathifera</taxon>
        <taxon>Rotifera</taxon>
        <taxon>Eurotatoria</taxon>
        <taxon>Bdelloidea</taxon>
        <taxon>Adinetida</taxon>
        <taxon>Adinetidae</taxon>
        <taxon>Adineta</taxon>
    </lineage>
</organism>
<dbReference type="GO" id="GO:0001734">
    <property type="term" value="F:mRNA m(6)A methyltransferase activity"/>
    <property type="evidence" value="ECO:0007669"/>
    <property type="project" value="UniProtKB-EC"/>
</dbReference>
<evidence type="ECO:0000256" key="4">
    <source>
        <dbReference type="ARBA" id="ARBA00022691"/>
    </source>
</evidence>
<proteinExistence type="inferred from homology"/>
<dbReference type="PANTHER" id="PTHR12829:SF7">
    <property type="entry name" value="N6-ADENOSINE-METHYLTRANSFERASE CATALYTIC SUBUNIT"/>
    <property type="match status" value="1"/>
</dbReference>
<feature type="compositionally biased region" description="Basic and acidic residues" evidence="7">
    <location>
        <begin position="242"/>
        <end position="270"/>
    </location>
</feature>
<evidence type="ECO:0000256" key="1">
    <source>
        <dbReference type="ARBA" id="ARBA00012160"/>
    </source>
</evidence>
<evidence type="ECO:0000313" key="9">
    <source>
        <dbReference type="Proteomes" id="UP000663877"/>
    </source>
</evidence>
<dbReference type="InterPro" id="IPR007757">
    <property type="entry name" value="MT-A70-like"/>
</dbReference>
<keyword evidence="2" id="KW-0489">Methyltransferase</keyword>
<dbReference type="EC" id="2.1.1.348" evidence="1"/>
<dbReference type="SUPFAM" id="SSF53335">
    <property type="entry name" value="S-adenosyl-L-methionine-dependent methyltransferases"/>
    <property type="match status" value="1"/>
</dbReference>
<dbReference type="InterPro" id="IPR012677">
    <property type="entry name" value="Nucleotide-bd_a/b_plait_sf"/>
</dbReference>
<feature type="region of interest" description="Disordered" evidence="7">
    <location>
        <begin position="225"/>
        <end position="271"/>
    </location>
</feature>
<dbReference type="AlphaFoldDB" id="A0A813NP58"/>
<keyword evidence="4" id="KW-0949">S-adenosyl-L-methionine</keyword>
<dbReference type="GO" id="GO:0005634">
    <property type="term" value="C:nucleus"/>
    <property type="evidence" value="ECO:0007669"/>
    <property type="project" value="TreeGrafter"/>
</dbReference>
<dbReference type="InterPro" id="IPR035979">
    <property type="entry name" value="RBD_domain_sf"/>
</dbReference>
<dbReference type="PROSITE" id="PS51143">
    <property type="entry name" value="MT_A70"/>
    <property type="match status" value="1"/>
</dbReference>
<gene>
    <name evidence="8" type="ORF">BJG266_LOCUS1852</name>
</gene>